<gene>
    <name evidence="2" type="ORF">CROQUDRAFT_612732</name>
</gene>
<feature type="transmembrane region" description="Helical" evidence="1">
    <location>
        <begin position="49"/>
        <end position="69"/>
    </location>
</feature>
<proteinExistence type="predicted"/>
<organism evidence="2 3">
    <name type="scientific">Cronartium quercuum f. sp. fusiforme G11</name>
    <dbReference type="NCBI Taxonomy" id="708437"/>
    <lineage>
        <taxon>Eukaryota</taxon>
        <taxon>Fungi</taxon>
        <taxon>Dikarya</taxon>
        <taxon>Basidiomycota</taxon>
        <taxon>Pucciniomycotina</taxon>
        <taxon>Pucciniomycetes</taxon>
        <taxon>Pucciniales</taxon>
        <taxon>Coleosporiaceae</taxon>
        <taxon>Cronartium</taxon>
    </lineage>
</organism>
<name>A0A9P6TBK8_9BASI</name>
<keyword evidence="1" id="KW-1133">Transmembrane helix</keyword>
<sequence>MDRMLNYANLTGFPPDKTYNDLYQVMPANGDHQVFETAIPPFLQTHRDFFIFIFYFFLGCCSSTVQKTVMVL</sequence>
<protein>
    <submittedName>
        <fullName evidence="2">Uncharacterized protein</fullName>
    </submittedName>
</protein>
<reference evidence="2" key="1">
    <citation type="submission" date="2013-11" db="EMBL/GenBank/DDBJ databases">
        <title>Genome sequence of the fusiform rust pathogen reveals effectors for host alternation and coevolution with pine.</title>
        <authorList>
            <consortium name="DOE Joint Genome Institute"/>
            <person name="Smith K."/>
            <person name="Pendleton A."/>
            <person name="Kubisiak T."/>
            <person name="Anderson C."/>
            <person name="Salamov A."/>
            <person name="Aerts A."/>
            <person name="Riley R."/>
            <person name="Clum A."/>
            <person name="Lindquist E."/>
            <person name="Ence D."/>
            <person name="Campbell M."/>
            <person name="Kronenberg Z."/>
            <person name="Feau N."/>
            <person name="Dhillon B."/>
            <person name="Hamelin R."/>
            <person name="Burleigh J."/>
            <person name="Smith J."/>
            <person name="Yandell M."/>
            <person name="Nelson C."/>
            <person name="Grigoriev I."/>
            <person name="Davis J."/>
        </authorList>
    </citation>
    <scope>NUCLEOTIDE SEQUENCE</scope>
    <source>
        <strain evidence="2">G11</strain>
    </source>
</reference>
<accession>A0A9P6TBK8</accession>
<keyword evidence="1" id="KW-0812">Transmembrane</keyword>
<dbReference type="EMBL" id="MU167290">
    <property type="protein sequence ID" value="KAG0144728.1"/>
    <property type="molecule type" value="Genomic_DNA"/>
</dbReference>
<keyword evidence="1" id="KW-0472">Membrane</keyword>
<dbReference type="Proteomes" id="UP000886653">
    <property type="component" value="Unassembled WGS sequence"/>
</dbReference>
<dbReference type="AlphaFoldDB" id="A0A9P6TBK8"/>
<comment type="caution">
    <text evidence="2">The sequence shown here is derived from an EMBL/GenBank/DDBJ whole genome shotgun (WGS) entry which is preliminary data.</text>
</comment>
<evidence type="ECO:0000313" key="3">
    <source>
        <dbReference type="Proteomes" id="UP000886653"/>
    </source>
</evidence>
<keyword evidence="3" id="KW-1185">Reference proteome</keyword>
<evidence type="ECO:0000256" key="1">
    <source>
        <dbReference type="SAM" id="Phobius"/>
    </source>
</evidence>
<evidence type="ECO:0000313" key="2">
    <source>
        <dbReference type="EMBL" id="KAG0144728.1"/>
    </source>
</evidence>